<evidence type="ECO:0000256" key="2">
    <source>
        <dbReference type="ARBA" id="ARBA00034247"/>
    </source>
</evidence>
<keyword evidence="3" id="KW-1133">Transmembrane helix</keyword>
<evidence type="ECO:0000313" key="6">
    <source>
        <dbReference type="Proteomes" id="UP001320715"/>
    </source>
</evidence>
<name>A0ABT1CUH7_9HYPH</name>
<comment type="caution">
    <text evidence="5">The sequence shown here is derived from an EMBL/GenBank/DDBJ whole genome shotgun (WGS) entry which is preliminary data.</text>
</comment>
<reference evidence="5 6" key="1">
    <citation type="submission" date="2020-01" db="EMBL/GenBank/DDBJ databases">
        <title>Genomes of bacteria type strains.</title>
        <authorList>
            <person name="Chen J."/>
            <person name="Zhu S."/>
            <person name="Yang J."/>
        </authorList>
    </citation>
    <scope>NUCLEOTIDE SEQUENCE [LARGE SCALE GENOMIC DNA]</scope>
    <source>
        <strain evidence="5 6">DSM 16655</strain>
    </source>
</reference>
<dbReference type="RefSeq" id="WP_252916640.1">
    <property type="nucleotide sequence ID" value="NZ_JAAAML010000003.1"/>
</dbReference>
<keyword evidence="3" id="KW-0812">Transmembrane</keyword>
<dbReference type="SMART" id="SM00267">
    <property type="entry name" value="GGDEF"/>
    <property type="match status" value="1"/>
</dbReference>
<evidence type="ECO:0000256" key="3">
    <source>
        <dbReference type="SAM" id="Phobius"/>
    </source>
</evidence>
<protein>
    <recommendedName>
        <fullName evidence="1">diguanylate cyclase</fullName>
        <ecNumber evidence="1">2.7.7.65</ecNumber>
    </recommendedName>
</protein>
<feature type="transmembrane region" description="Helical" evidence="3">
    <location>
        <begin position="91"/>
        <end position="110"/>
    </location>
</feature>
<dbReference type="Gene3D" id="3.30.70.270">
    <property type="match status" value="1"/>
</dbReference>
<evidence type="ECO:0000256" key="1">
    <source>
        <dbReference type="ARBA" id="ARBA00012528"/>
    </source>
</evidence>
<dbReference type="SUPFAM" id="SSF55073">
    <property type="entry name" value="Nucleotide cyclase"/>
    <property type="match status" value="1"/>
</dbReference>
<dbReference type="Proteomes" id="UP001320715">
    <property type="component" value="Unassembled WGS sequence"/>
</dbReference>
<evidence type="ECO:0000259" key="4">
    <source>
        <dbReference type="PROSITE" id="PS50887"/>
    </source>
</evidence>
<feature type="domain" description="GGDEF" evidence="4">
    <location>
        <begin position="247"/>
        <end position="380"/>
    </location>
</feature>
<feature type="transmembrane region" description="Helical" evidence="3">
    <location>
        <begin position="186"/>
        <end position="208"/>
    </location>
</feature>
<dbReference type="PROSITE" id="PS50887">
    <property type="entry name" value="GGDEF"/>
    <property type="match status" value="1"/>
</dbReference>
<dbReference type="InterPro" id="IPR050469">
    <property type="entry name" value="Diguanylate_Cyclase"/>
</dbReference>
<comment type="catalytic activity">
    <reaction evidence="2">
        <text>2 GTP = 3',3'-c-di-GMP + 2 diphosphate</text>
        <dbReference type="Rhea" id="RHEA:24898"/>
        <dbReference type="ChEBI" id="CHEBI:33019"/>
        <dbReference type="ChEBI" id="CHEBI:37565"/>
        <dbReference type="ChEBI" id="CHEBI:58805"/>
        <dbReference type="EC" id="2.7.7.65"/>
    </reaction>
</comment>
<dbReference type="EMBL" id="JAAAML010000003">
    <property type="protein sequence ID" value="MCO6409857.1"/>
    <property type="molecule type" value="Genomic_DNA"/>
</dbReference>
<dbReference type="InterPro" id="IPR043128">
    <property type="entry name" value="Rev_trsase/Diguanyl_cyclase"/>
</dbReference>
<feature type="transmembrane region" description="Helical" evidence="3">
    <location>
        <begin position="59"/>
        <end position="79"/>
    </location>
</feature>
<feature type="transmembrane region" description="Helical" evidence="3">
    <location>
        <begin position="32"/>
        <end position="53"/>
    </location>
</feature>
<dbReference type="InterPro" id="IPR000160">
    <property type="entry name" value="GGDEF_dom"/>
</dbReference>
<feature type="transmembrane region" description="Helical" evidence="3">
    <location>
        <begin position="6"/>
        <end position="25"/>
    </location>
</feature>
<gene>
    <name evidence="5" type="ORF">GTW23_16865</name>
</gene>
<dbReference type="NCBIfam" id="TIGR00254">
    <property type="entry name" value="GGDEF"/>
    <property type="match status" value="1"/>
</dbReference>
<evidence type="ECO:0000313" key="5">
    <source>
        <dbReference type="EMBL" id="MCO6409857.1"/>
    </source>
</evidence>
<sequence length="381" mass="40858">METFTLFFANMTILVVLSASFLGLARKFDDQAYWRALSAANLLLAMALGVFALESHLPLVSVFLLPNLLLVLGFALHWNAASQFAGHATPLHRLWVPAVALAAINVPALITGSYSLVYVATNLMVMVLAAMTASTYAGKDLGGLMSRHGLVLAFVLMAAEGATRAVHGLSLGGAMGAGLTDDAVLATHLVVSLVFVTLAGIFALGISFERTAGQLREIASRDPLTGIYNRREFDRRLDELLSAKPGGTFGVLQFDLDYFKKINDQFGHAAGDDALVALAGLIRRNIRDGDCLARLGGEEFGVLLPDVGRDGALKIAERIRHLVETMPLEFAGDGYRLTVSAGLYHGTGKKMSRRSLMQAVDHSLYRSKNNGRNQVSLAEAA</sequence>
<feature type="transmembrane region" description="Helical" evidence="3">
    <location>
        <begin position="116"/>
        <end position="137"/>
    </location>
</feature>
<accession>A0ABT1CUH7</accession>
<dbReference type="CDD" id="cd01949">
    <property type="entry name" value="GGDEF"/>
    <property type="match status" value="1"/>
</dbReference>
<dbReference type="Pfam" id="PF00990">
    <property type="entry name" value="GGDEF"/>
    <property type="match status" value="1"/>
</dbReference>
<dbReference type="PANTHER" id="PTHR45138:SF9">
    <property type="entry name" value="DIGUANYLATE CYCLASE DGCM-RELATED"/>
    <property type="match status" value="1"/>
</dbReference>
<keyword evidence="3" id="KW-0472">Membrane</keyword>
<dbReference type="EC" id="2.7.7.65" evidence="1"/>
<feature type="transmembrane region" description="Helical" evidence="3">
    <location>
        <begin position="149"/>
        <end position="166"/>
    </location>
</feature>
<keyword evidence="6" id="KW-1185">Reference proteome</keyword>
<dbReference type="PANTHER" id="PTHR45138">
    <property type="entry name" value="REGULATORY COMPONENTS OF SENSORY TRANSDUCTION SYSTEM"/>
    <property type="match status" value="1"/>
</dbReference>
<proteinExistence type="predicted"/>
<dbReference type="InterPro" id="IPR029787">
    <property type="entry name" value="Nucleotide_cyclase"/>
</dbReference>
<organism evidence="5 6">
    <name type="scientific">Hoeflea alexandrii</name>
    <dbReference type="NCBI Taxonomy" id="288436"/>
    <lineage>
        <taxon>Bacteria</taxon>
        <taxon>Pseudomonadati</taxon>
        <taxon>Pseudomonadota</taxon>
        <taxon>Alphaproteobacteria</taxon>
        <taxon>Hyphomicrobiales</taxon>
        <taxon>Rhizobiaceae</taxon>
        <taxon>Hoeflea</taxon>
    </lineage>
</organism>